<dbReference type="Gene3D" id="3.40.50.12780">
    <property type="entry name" value="N-terminal domain of ligase-like"/>
    <property type="match status" value="1"/>
</dbReference>
<reference evidence="3 4" key="1">
    <citation type="journal article" date="2019" name="Int. J. Syst. Evol. Microbiol.">
        <title>The Global Catalogue of Microorganisms (GCM) 10K type strain sequencing project: providing services to taxonomists for standard genome sequencing and annotation.</title>
        <authorList>
            <consortium name="The Broad Institute Genomics Platform"/>
            <consortium name="The Broad Institute Genome Sequencing Center for Infectious Disease"/>
            <person name="Wu L."/>
            <person name="Ma J."/>
        </authorList>
    </citation>
    <scope>NUCLEOTIDE SEQUENCE [LARGE SCALE GENOMIC DNA]</scope>
    <source>
        <strain evidence="3 4">JCM 9383</strain>
    </source>
</reference>
<dbReference type="InterPro" id="IPR025110">
    <property type="entry name" value="AMP-bd_C"/>
</dbReference>
<comment type="caution">
    <text evidence="3">The sequence shown here is derived from an EMBL/GenBank/DDBJ whole genome shotgun (WGS) entry which is preliminary data.</text>
</comment>
<dbReference type="EMBL" id="BAAAUX010000014">
    <property type="protein sequence ID" value="GAA2796883.1"/>
    <property type="molecule type" value="Genomic_DNA"/>
</dbReference>
<evidence type="ECO:0000313" key="3">
    <source>
        <dbReference type="EMBL" id="GAA2796883.1"/>
    </source>
</evidence>
<protein>
    <submittedName>
        <fullName evidence="3">Acyl-CoA synthetase</fullName>
    </submittedName>
</protein>
<dbReference type="InterPro" id="IPR045851">
    <property type="entry name" value="AMP-bd_C_sf"/>
</dbReference>
<evidence type="ECO:0000313" key="4">
    <source>
        <dbReference type="Proteomes" id="UP001500979"/>
    </source>
</evidence>
<sequence>MSGMHADLSLVDPLVVNLTHRAALGDVLTRGAQTYGDRTAVVDGDHEVSYRELDARANAVARGLLADGLERGDAVALQIQNRWEFVVTFFACAKIGVVAMPLNLALPAADIAYQLADSGVRAVVAEEAFLPVLEEALHTAEEAAVRSVHVIGSAPAEVAGRRAADFRALLDNDTATVEVVVEDRDILHCLYTSGTTSLPKGVVTSHVAVLIASLTSALEFGLPRGRRGAVMPIVLPLFHVTGLDVLLLPMLVTGGTAVLHRGFDPETLLDDLAVRRATHVALLPAMWGALLDHPRLGEIDTTSLRVGIYAMAPMPAQRLEAIRAAFPRADVILGSGQTETTPLSELQWPEHQGEKDNSWGPPVATTDVRIMGPDGGLLPPGEEGEIVYRTPQLMDGYWNNPGANAEAFAHGWFHGGDVGYLDEEGVVWFTDRTKDMIKTGGENVSSVEVERAVLAHESVAECAVIGMPDDRWGEAVTAFVVAAPGRTVDPQELRAVCKRNLAGFKVPKHFEVVGALPKTATGKIRKHELRRS</sequence>
<dbReference type="Gene3D" id="3.30.300.30">
    <property type="match status" value="1"/>
</dbReference>
<keyword evidence="4" id="KW-1185">Reference proteome</keyword>
<dbReference type="InterPro" id="IPR000873">
    <property type="entry name" value="AMP-dep_synth/lig_dom"/>
</dbReference>
<accession>A0ABN3VF70</accession>
<dbReference type="Proteomes" id="UP001500979">
    <property type="component" value="Unassembled WGS sequence"/>
</dbReference>
<evidence type="ECO:0000259" key="2">
    <source>
        <dbReference type="Pfam" id="PF13193"/>
    </source>
</evidence>
<dbReference type="RefSeq" id="WP_344680929.1">
    <property type="nucleotide sequence ID" value="NZ_BAAAUX010000014.1"/>
</dbReference>
<dbReference type="InterPro" id="IPR042099">
    <property type="entry name" value="ANL_N_sf"/>
</dbReference>
<organism evidence="3 4">
    <name type="scientific">Saccharopolyspora taberi</name>
    <dbReference type="NCBI Taxonomy" id="60895"/>
    <lineage>
        <taxon>Bacteria</taxon>
        <taxon>Bacillati</taxon>
        <taxon>Actinomycetota</taxon>
        <taxon>Actinomycetes</taxon>
        <taxon>Pseudonocardiales</taxon>
        <taxon>Pseudonocardiaceae</taxon>
        <taxon>Saccharopolyspora</taxon>
    </lineage>
</organism>
<gene>
    <name evidence="3" type="ORF">GCM10010470_35040</name>
</gene>
<dbReference type="PANTHER" id="PTHR43767:SF1">
    <property type="entry name" value="NONRIBOSOMAL PEPTIDE SYNTHASE PES1 (EUROFUNG)-RELATED"/>
    <property type="match status" value="1"/>
</dbReference>
<feature type="domain" description="AMP-dependent synthetase/ligase" evidence="1">
    <location>
        <begin position="30"/>
        <end position="398"/>
    </location>
</feature>
<evidence type="ECO:0000259" key="1">
    <source>
        <dbReference type="Pfam" id="PF00501"/>
    </source>
</evidence>
<name>A0ABN3VF70_9PSEU</name>
<feature type="domain" description="AMP-binding enzyme C-terminal" evidence="2">
    <location>
        <begin position="448"/>
        <end position="523"/>
    </location>
</feature>
<dbReference type="Pfam" id="PF13193">
    <property type="entry name" value="AMP-binding_C"/>
    <property type="match status" value="1"/>
</dbReference>
<dbReference type="PANTHER" id="PTHR43767">
    <property type="entry name" value="LONG-CHAIN-FATTY-ACID--COA LIGASE"/>
    <property type="match status" value="1"/>
</dbReference>
<dbReference type="Pfam" id="PF00501">
    <property type="entry name" value="AMP-binding"/>
    <property type="match status" value="1"/>
</dbReference>
<dbReference type="InterPro" id="IPR050237">
    <property type="entry name" value="ATP-dep_AMP-bd_enzyme"/>
</dbReference>
<dbReference type="SUPFAM" id="SSF56801">
    <property type="entry name" value="Acetyl-CoA synthetase-like"/>
    <property type="match status" value="1"/>
</dbReference>
<proteinExistence type="predicted"/>